<dbReference type="AlphaFoldDB" id="A0A9P0IPR0"/>
<reference evidence="2" key="1">
    <citation type="submission" date="2022-02" db="EMBL/GenBank/DDBJ databases">
        <authorList>
            <person name="King R."/>
        </authorList>
    </citation>
    <scope>NUCLEOTIDE SEQUENCE</scope>
</reference>
<reference evidence="2" key="2">
    <citation type="submission" date="2022-10" db="EMBL/GenBank/DDBJ databases">
        <authorList>
            <consortium name="ENA_rothamsted_submissions"/>
            <consortium name="culmorum"/>
            <person name="King R."/>
        </authorList>
    </citation>
    <scope>NUCLEOTIDE SEQUENCE</scope>
</reference>
<evidence type="ECO:0000313" key="3">
    <source>
        <dbReference type="Proteomes" id="UP001154329"/>
    </source>
</evidence>
<proteinExistence type="predicted"/>
<gene>
    <name evidence="2" type="ORF">APHIGO_LOCUS2283</name>
</gene>
<keyword evidence="3" id="KW-1185">Reference proteome</keyword>
<evidence type="ECO:0000313" key="2">
    <source>
        <dbReference type="EMBL" id="CAH1713157.1"/>
    </source>
</evidence>
<evidence type="ECO:0000256" key="1">
    <source>
        <dbReference type="SAM" id="MobiDB-lite"/>
    </source>
</evidence>
<accession>A0A9P0IPR0</accession>
<sequence length="196" mass="21827">MDKRTTTITSIQQVAKELLEISQRLQQVANAETSRDVTAAEQVRRMPTAQLRQEPEMWAAYIRGWEDRTAVFYRATSMNLTPTEADMSKTPRRPQPAGNSLPISPIVPPRFPLKVAPVPRGRPTVRRAPPAQAPTMTVQHAPPTTTVSLTPAVPAPPAVTTSPITLNAGQRWNQMELQNIRKRGRPPTNNSTRRNQ</sequence>
<feature type="region of interest" description="Disordered" evidence="1">
    <location>
        <begin position="83"/>
        <end position="143"/>
    </location>
</feature>
<dbReference type="EMBL" id="OU899034">
    <property type="protein sequence ID" value="CAH1713157.1"/>
    <property type="molecule type" value="Genomic_DNA"/>
</dbReference>
<protein>
    <submittedName>
        <fullName evidence="2">Uncharacterized protein</fullName>
    </submittedName>
</protein>
<organism evidence="2 3">
    <name type="scientific">Aphis gossypii</name>
    <name type="common">Cotton aphid</name>
    <dbReference type="NCBI Taxonomy" id="80765"/>
    <lineage>
        <taxon>Eukaryota</taxon>
        <taxon>Metazoa</taxon>
        <taxon>Ecdysozoa</taxon>
        <taxon>Arthropoda</taxon>
        <taxon>Hexapoda</taxon>
        <taxon>Insecta</taxon>
        <taxon>Pterygota</taxon>
        <taxon>Neoptera</taxon>
        <taxon>Paraneoptera</taxon>
        <taxon>Hemiptera</taxon>
        <taxon>Sternorrhyncha</taxon>
        <taxon>Aphidomorpha</taxon>
        <taxon>Aphidoidea</taxon>
        <taxon>Aphididae</taxon>
        <taxon>Aphidini</taxon>
        <taxon>Aphis</taxon>
        <taxon>Aphis</taxon>
    </lineage>
</organism>
<name>A0A9P0IPR0_APHGO</name>
<dbReference type="Proteomes" id="UP001154329">
    <property type="component" value="Chromosome 1"/>
</dbReference>